<keyword evidence="2 5" id="KW-0012">Acyltransferase</keyword>
<feature type="region of interest" description="Disordered" evidence="3">
    <location>
        <begin position="1"/>
        <end position="24"/>
    </location>
</feature>
<evidence type="ECO:0000259" key="4">
    <source>
        <dbReference type="PROSITE" id="PS51186"/>
    </source>
</evidence>
<evidence type="ECO:0000256" key="1">
    <source>
        <dbReference type="ARBA" id="ARBA00022679"/>
    </source>
</evidence>
<reference evidence="5" key="1">
    <citation type="submission" date="2021-03" db="EMBL/GenBank/DDBJ databases">
        <title>Whole genome sequence of Streptomyces bomunensis MMS17-BM035.</title>
        <authorList>
            <person name="Lee J.H."/>
        </authorList>
    </citation>
    <scope>NUCLEOTIDE SEQUENCE</scope>
    <source>
        <strain evidence="5">MMS17-BM035</strain>
    </source>
</reference>
<dbReference type="GO" id="GO:0016747">
    <property type="term" value="F:acyltransferase activity, transferring groups other than amino-acyl groups"/>
    <property type="evidence" value="ECO:0007669"/>
    <property type="project" value="InterPro"/>
</dbReference>
<dbReference type="PANTHER" id="PTHR43877">
    <property type="entry name" value="AMINOALKYLPHOSPHONATE N-ACETYLTRANSFERASE-RELATED-RELATED"/>
    <property type="match status" value="1"/>
</dbReference>
<name>A0A940RZT9_9ACTN</name>
<organism evidence="5 6">
    <name type="scientific">Streptomyces montanisoli</name>
    <dbReference type="NCBI Taxonomy" id="2798581"/>
    <lineage>
        <taxon>Bacteria</taxon>
        <taxon>Bacillati</taxon>
        <taxon>Actinomycetota</taxon>
        <taxon>Actinomycetes</taxon>
        <taxon>Kitasatosporales</taxon>
        <taxon>Streptomycetaceae</taxon>
        <taxon>Streptomyces</taxon>
    </lineage>
</organism>
<accession>A0A940RZT9</accession>
<dbReference type="InterPro" id="IPR000182">
    <property type="entry name" value="GNAT_dom"/>
</dbReference>
<dbReference type="Proteomes" id="UP000670475">
    <property type="component" value="Unassembled WGS sequence"/>
</dbReference>
<dbReference type="RefSeq" id="WP_209343219.1">
    <property type="nucleotide sequence ID" value="NZ_JAGIQL010000125.1"/>
</dbReference>
<dbReference type="SUPFAM" id="SSF55729">
    <property type="entry name" value="Acyl-CoA N-acyltransferases (Nat)"/>
    <property type="match status" value="2"/>
</dbReference>
<dbReference type="EMBL" id="JAGIQL010000125">
    <property type="protein sequence ID" value="MBP0460598.1"/>
    <property type="molecule type" value="Genomic_DNA"/>
</dbReference>
<evidence type="ECO:0000313" key="5">
    <source>
        <dbReference type="EMBL" id="MBP0460598.1"/>
    </source>
</evidence>
<dbReference type="InterPro" id="IPR016181">
    <property type="entry name" value="Acyl_CoA_acyltransferase"/>
</dbReference>
<dbReference type="PROSITE" id="PS51186">
    <property type="entry name" value="GNAT"/>
    <property type="match status" value="1"/>
</dbReference>
<protein>
    <submittedName>
        <fullName evidence="5">GNAT family N-acetyltransferase</fullName>
        <ecNumber evidence="5">2.3.1.-</ecNumber>
    </submittedName>
</protein>
<dbReference type="EC" id="2.3.1.-" evidence="5"/>
<gene>
    <name evidence="5" type="ORF">JFN87_24395</name>
</gene>
<keyword evidence="1 5" id="KW-0808">Transferase</keyword>
<dbReference type="InterPro" id="IPR050832">
    <property type="entry name" value="Bact_Acetyltransf"/>
</dbReference>
<dbReference type="Pfam" id="PF00583">
    <property type="entry name" value="Acetyltransf_1"/>
    <property type="match status" value="1"/>
</dbReference>
<dbReference type="PANTHER" id="PTHR43877:SF1">
    <property type="entry name" value="ACETYLTRANSFERASE"/>
    <property type="match status" value="1"/>
</dbReference>
<feature type="domain" description="N-acetyltransferase" evidence="4">
    <location>
        <begin position="1"/>
        <end position="131"/>
    </location>
</feature>
<keyword evidence="6" id="KW-1185">Reference proteome</keyword>
<dbReference type="Gene3D" id="3.40.630.30">
    <property type="match status" value="1"/>
</dbReference>
<comment type="caution">
    <text evidence="5">The sequence shown here is derived from an EMBL/GenBank/DDBJ whole genome shotgun (WGS) entry which is preliminary data.</text>
</comment>
<evidence type="ECO:0000313" key="6">
    <source>
        <dbReference type="Proteomes" id="UP000670475"/>
    </source>
</evidence>
<evidence type="ECO:0000256" key="3">
    <source>
        <dbReference type="SAM" id="MobiDB-lite"/>
    </source>
</evidence>
<evidence type="ECO:0000256" key="2">
    <source>
        <dbReference type="ARBA" id="ARBA00023315"/>
    </source>
</evidence>
<feature type="compositionally biased region" description="Low complexity" evidence="3">
    <location>
        <begin position="11"/>
        <end position="24"/>
    </location>
</feature>
<sequence>MSPRITPLTDAPSSASSGPSAAPGARRLAWLADDEDGNPVGSAFVRLPGAEGRSHVADLDLHVHPAERRRGVGTRLLAAAVRAAGDEGRRTLAAEVRAGSAGEAFLAARGFRAALTLIHVRLALADVDTAALDAAVARPHPGYRLLSWDGVVPAHLAPTFARSRRAMDDMPMGAVDHVTPAWDVERVRAAARAVADRGDLLHTVAAVSASDGTVVAFTELVVPGDGTGDAQHYGTGVLPGHRGRGLGRWIKSASILNARRGHPRLGGLLTDTADVNPHMRAINEALGYRPTHRMVVCQRRL</sequence>
<dbReference type="AlphaFoldDB" id="A0A940RZT9"/>
<proteinExistence type="predicted"/>